<evidence type="ECO:0000259" key="9">
    <source>
        <dbReference type="Pfam" id="PF02770"/>
    </source>
</evidence>
<feature type="domain" description="Acyl-CoA dehydrogenase/oxidase N-terminal" evidence="10">
    <location>
        <begin position="39"/>
        <end position="118"/>
    </location>
</feature>
<dbReference type="InterPro" id="IPR013786">
    <property type="entry name" value="AcylCoA_DH/ox_N"/>
</dbReference>
<keyword evidence="4 6" id="KW-0274">FAD</keyword>
<dbReference type="InterPro" id="IPR052161">
    <property type="entry name" value="Mycobact_Acyl-CoA_DH"/>
</dbReference>
<dbReference type="Gene3D" id="2.40.110.10">
    <property type="entry name" value="Butyryl-CoA Dehydrogenase, subunit A, domain 2"/>
    <property type="match status" value="1"/>
</dbReference>
<dbReference type="GO" id="GO:0005886">
    <property type="term" value="C:plasma membrane"/>
    <property type="evidence" value="ECO:0007669"/>
    <property type="project" value="TreeGrafter"/>
</dbReference>
<dbReference type="InterPro" id="IPR046373">
    <property type="entry name" value="Acyl-CoA_Oxase/DH_mid-dom_sf"/>
</dbReference>
<feature type="domain" description="Acyl-CoA dehydrogenase/oxidase C-terminal" evidence="8">
    <location>
        <begin position="301"/>
        <end position="412"/>
    </location>
</feature>
<dbReference type="EC" id="1.3.8.-" evidence="11"/>
<dbReference type="InterPro" id="IPR009075">
    <property type="entry name" value="AcylCo_DH/oxidase_C"/>
</dbReference>
<dbReference type="OrthoDB" id="5167280at2"/>
<organism evidence="11 12">
    <name type="scientific">Candidatus Neomicrothrix parvicella RN1</name>
    <dbReference type="NCBI Taxonomy" id="1229780"/>
    <lineage>
        <taxon>Bacteria</taxon>
        <taxon>Bacillati</taxon>
        <taxon>Actinomycetota</taxon>
        <taxon>Acidimicrobiia</taxon>
        <taxon>Acidimicrobiales</taxon>
        <taxon>Microthrixaceae</taxon>
        <taxon>Candidatus Neomicrothrix</taxon>
    </lineage>
</organism>
<dbReference type="AlphaFoldDB" id="R4YYL7"/>
<dbReference type="Pfam" id="PF00441">
    <property type="entry name" value="Acyl-CoA_dh_1"/>
    <property type="match status" value="1"/>
</dbReference>
<comment type="cofactor">
    <cofactor evidence="1 6">
        <name>FAD</name>
        <dbReference type="ChEBI" id="CHEBI:57692"/>
    </cofactor>
</comment>
<gene>
    <name evidence="11" type="ORF">BN381_10292</name>
</gene>
<comment type="caution">
    <text evidence="11">The sequence shown here is derived from an EMBL/GenBank/DDBJ whole genome shotgun (WGS) entry which is preliminary data.</text>
</comment>
<keyword evidence="5 6" id="KW-0560">Oxidoreductase</keyword>
<protein>
    <submittedName>
        <fullName evidence="11">Putative acyl-CoA dehydrogenase</fullName>
        <ecNumber evidence="11">1.3.8.-</ecNumber>
    </submittedName>
</protein>
<dbReference type="SUPFAM" id="SSF56645">
    <property type="entry name" value="Acyl-CoA dehydrogenase NM domain-like"/>
    <property type="match status" value="1"/>
</dbReference>
<keyword evidence="12" id="KW-1185">Reference proteome</keyword>
<evidence type="ECO:0000256" key="5">
    <source>
        <dbReference type="ARBA" id="ARBA00023002"/>
    </source>
</evidence>
<dbReference type="Proteomes" id="UP000018291">
    <property type="component" value="Unassembled WGS sequence"/>
</dbReference>
<proteinExistence type="inferred from homology"/>
<dbReference type="InterPro" id="IPR009100">
    <property type="entry name" value="AcylCoA_DH/oxidase_NM_dom_sf"/>
</dbReference>
<sequence length="436" mass="45966">MSDATTSTDKPSEPSDRDNSELRAEVSSWVTANWDPDLTVGEWWTMLRDAHWSVPAWPSEWFGRDLSRGEAVVVAEEIAKAGAIGPPGGLGLLLAGPTIIAQGTDEQKQRYIPSIVDGSEAWCQLFSEPEAGSDLASIRTSALRDGDEWIINGQKVWTSAGHIADLGMLMARTDPTVPKHAGISYFALPMHQDGIDIRPLKEMTGRALFNEVFISDARVAHDALIGGEGKGWAVANTTLMFERSGLGAGGTGATSSAVPGTVHGHLDKRVGDFVRGDTSGSGAAMAGGGASAILKLATSSGAAMSDPVLRDDIMKLHTLVELAKMTNKRAKAAKAIGLEIPGLANLSKLMMSDMMRAIVDLGPRILGPAGQLAGASAPHDGAVTEMVLFAPGPSIYGGTDQIQRNIIGERVLGLPSEPRNDKTLPFNELRTSKGAE</sequence>
<dbReference type="STRING" id="1229780.BN381_10292"/>
<feature type="region of interest" description="Disordered" evidence="7">
    <location>
        <begin position="416"/>
        <end position="436"/>
    </location>
</feature>
<dbReference type="Gene3D" id="1.20.140.10">
    <property type="entry name" value="Butyryl-CoA Dehydrogenase, subunit A, domain 3"/>
    <property type="match status" value="1"/>
</dbReference>
<dbReference type="Pfam" id="PF02771">
    <property type="entry name" value="Acyl-CoA_dh_N"/>
    <property type="match status" value="1"/>
</dbReference>
<dbReference type="Pfam" id="PF02770">
    <property type="entry name" value="Acyl-CoA_dh_M"/>
    <property type="match status" value="1"/>
</dbReference>
<evidence type="ECO:0000256" key="6">
    <source>
        <dbReference type="RuleBase" id="RU362125"/>
    </source>
</evidence>
<evidence type="ECO:0000313" key="11">
    <source>
        <dbReference type="EMBL" id="CCM62061.1"/>
    </source>
</evidence>
<dbReference type="PANTHER" id="PTHR43292:SF4">
    <property type="entry name" value="ACYL-COA DEHYDROGENASE FADE34"/>
    <property type="match status" value="1"/>
</dbReference>
<feature type="compositionally biased region" description="Basic and acidic residues" evidence="7">
    <location>
        <begin position="10"/>
        <end position="23"/>
    </location>
</feature>
<dbReference type="GO" id="GO:0016627">
    <property type="term" value="F:oxidoreductase activity, acting on the CH-CH group of donors"/>
    <property type="evidence" value="ECO:0007669"/>
    <property type="project" value="InterPro"/>
</dbReference>
<dbReference type="FunFam" id="2.40.110.10:FF:000011">
    <property type="entry name" value="Acyl-CoA dehydrogenase FadE34"/>
    <property type="match status" value="1"/>
</dbReference>
<name>R4YYL7_9ACTN</name>
<evidence type="ECO:0000259" key="8">
    <source>
        <dbReference type="Pfam" id="PF00441"/>
    </source>
</evidence>
<dbReference type="HOGENOM" id="CLU_018204_9_0_11"/>
<feature type="region of interest" description="Disordered" evidence="7">
    <location>
        <begin position="1"/>
        <end position="23"/>
    </location>
</feature>
<dbReference type="InterPro" id="IPR006091">
    <property type="entry name" value="Acyl-CoA_Oxase/DH_mid-dom"/>
</dbReference>
<evidence type="ECO:0000313" key="12">
    <source>
        <dbReference type="Proteomes" id="UP000018291"/>
    </source>
</evidence>
<keyword evidence="3 6" id="KW-0285">Flavoprotein</keyword>
<dbReference type="RefSeq" id="WP_012223092.1">
    <property type="nucleotide sequence ID" value="NZ_HG422565.1"/>
</dbReference>
<dbReference type="EMBL" id="CANL01000001">
    <property type="protein sequence ID" value="CCM62061.1"/>
    <property type="molecule type" value="Genomic_DNA"/>
</dbReference>
<feature type="domain" description="Acyl-CoA oxidase/dehydrogenase middle" evidence="9">
    <location>
        <begin position="123"/>
        <end position="206"/>
    </location>
</feature>
<dbReference type="InterPro" id="IPR037069">
    <property type="entry name" value="AcylCoA_DH/ox_N_sf"/>
</dbReference>
<dbReference type="eggNOG" id="COG1960">
    <property type="taxonomic scope" value="Bacteria"/>
</dbReference>
<evidence type="ECO:0000256" key="2">
    <source>
        <dbReference type="ARBA" id="ARBA00009347"/>
    </source>
</evidence>
<evidence type="ECO:0000256" key="7">
    <source>
        <dbReference type="SAM" id="MobiDB-lite"/>
    </source>
</evidence>
<evidence type="ECO:0000256" key="1">
    <source>
        <dbReference type="ARBA" id="ARBA00001974"/>
    </source>
</evidence>
<dbReference type="InterPro" id="IPR036250">
    <property type="entry name" value="AcylCo_DH-like_C"/>
</dbReference>
<comment type="similarity">
    <text evidence="2 6">Belongs to the acyl-CoA dehydrogenase family.</text>
</comment>
<accession>R4YYL7</accession>
<dbReference type="GO" id="GO:0050660">
    <property type="term" value="F:flavin adenine dinucleotide binding"/>
    <property type="evidence" value="ECO:0007669"/>
    <property type="project" value="InterPro"/>
</dbReference>
<dbReference type="PANTHER" id="PTHR43292">
    <property type="entry name" value="ACYL-COA DEHYDROGENASE"/>
    <property type="match status" value="1"/>
</dbReference>
<dbReference type="SUPFAM" id="SSF47203">
    <property type="entry name" value="Acyl-CoA dehydrogenase C-terminal domain-like"/>
    <property type="match status" value="1"/>
</dbReference>
<evidence type="ECO:0000256" key="3">
    <source>
        <dbReference type="ARBA" id="ARBA00022630"/>
    </source>
</evidence>
<dbReference type="Gene3D" id="1.10.540.10">
    <property type="entry name" value="Acyl-CoA dehydrogenase/oxidase, N-terminal domain"/>
    <property type="match status" value="1"/>
</dbReference>
<evidence type="ECO:0000256" key="4">
    <source>
        <dbReference type="ARBA" id="ARBA00022827"/>
    </source>
</evidence>
<reference evidence="11 12" key="1">
    <citation type="journal article" date="2013" name="ISME J.">
        <title>Metabolic model for the filamentous 'Candidatus Microthrix parvicella' based on genomic and metagenomic analyses.</title>
        <authorList>
            <person name="Jon McIlroy S."/>
            <person name="Kristiansen R."/>
            <person name="Albertsen M."/>
            <person name="Michael Karst S."/>
            <person name="Rossetti S."/>
            <person name="Lund Nielsen J."/>
            <person name="Tandoi V."/>
            <person name="James Seviour R."/>
            <person name="Nielsen P.H."/>
        </authorList>
    </citation>
    <scope>NUCLEOTIDE SEQUENCE [LARGE SCALE GENOMIC DNA]</scope>
    <source>
        <strain evidence="11 12">RN1</strain>
    </source>
</reference>
<evidence type="ECO:0000259" key="10">
    <source>
        <dbReference type="Pfam" id="PF02771"/>
    </source>
</evidence>